<dbReference type="NCBIfam" id="TIGR02775">
    <property type="entry name" value="TrbG_Ti"/>
    <property type="match status" value="1"/>
</dbReference>
<sequence length="281" mass="31365">MKNIFKYTALITIMGYSSIALSQGLNIQERQAVNLSQKWRNGSPYTKPLLGKNGVKFVYGSSQPYIVTSIFRVTDIALEPGERVNNINIGDSIRWDISPTITGSGSNKQVHIIIKPYDKNLSTNLIISTDRRSYHLNLKSTSKKYVSNVSFIYPEDLNEQIAKINADRQKHIERTTLPDGSGNIDNLNFEYNISGNASWRPIRVYDNGQQTTIQMPNKISTGDAPALLVLKNSGSIFKSDTTAVVNYRVINNKYIVDGIFNKVILVSGVGSNQQKITISKK</sequence>
<dbReference type="InterPro" id="IPR033645">
    <property type="entry name" value="VirB9/CagX/TrbG_C"/>
</dbReference>
<evidence type="ECO:0000313" key="4">
    <source>
        <dbReference type="EMBL" id="SUB76406.1"/>
    </source>
</evidence>
<gene>
    <name evidence="4" type="primary">virB9</name>
    <name evidence="4" type="ORF">NCTC12872_02034</name>
</gene>
<feature type="signal peptide" evidence="3">
    <location>
        <begin position="1"/>
        <end position="22"/>
    </location>
</feature>
<feature type="chain" id="PRO_5016631529" evidence="3">
    <location>
        <begin position="23"/>
        <end position="281"/>
    </location>
</feature>
<keyword evidence="2 3" id="KW-0732">Signal</keyword>
<dbReference type="InterPro" id="IPR038161">
    <property type="entry name" value="VirB9/CagX/TrbG_C_sf"/>
</dbReference>
<reference evidence="4 5" key="1">
    <citation type="submission" date="2018-06" db="EMBL/GenBank/DDBJ databases">
        <authorList>
            <consortium name="Pathogen Informatics"/>
            <person name="Doyle S."/>
        </authorList>
    </citation>
    <scope>NUCLEOTIDE SEQUENCE [LARGE SCALE GENOMIC DNA]</scope>
    <source>
        <strain evidence="4 5">NCTC12872</strain>
    </source>
</reference>
<proteinExistence type="inferred from homology"/>
<dbReference type="RefSeq" id="WP_115316487.1">
    <property type="nucleotide sequence ID" value="NZ_LWIF01000002.1"/>
</dbReference>
<protein>
    <submittedName>
        <fullName evidence="4">Type IV secretion system protein virB9</fullName>
    </submittedName>
</protein>
<evidence type="ECO:0000256" key="2">
    <source>
        <dbReference type="ARBA" id="ARBA00022729"/>
    </source>
</evidence>
<keyword evidence="5" id="KW-1185">Reference proteome</keyword>
<dbReference type="Proteomes" id="UP000255417">
    <property type="component" value="Unassembled WGS sequence"/>
</dbReference>
<evidence type="ECO:0000256" key="3">
    <source>
        <dbReference type="SAM" id="SignalP"/>
    </source>
</evidence>
<dbReference type="EMBL" id="UGTA01000002">
    <property type="protein sequence ID" value="SUB76406.1"/>
    <property type="molecule type" value="Genomic_DNA"/>
</dbReference>
<dbReference type="OrthoDB" id="5357875at2"/>
<name>A0A379DEJ9_9PAST</name>
<evidence type="ECO:0000256" key="1">
    <source>
        <dbReference type="ARBA" id="ARBA00006135"/>
    </source>
</evidence>
<dbReference type="CDD" id="cd06911">
    <property type="entry name" value="VirB9_CagX_TrbG"/>
    <property type="match status" value="1"/>
</dbReference>
<dbReference type="Gene3D" id="2.60.40.2500">
    <property type="match status" value="1"/>
</dbReference>
<evidence type="ECO:0000313" key="5">
    <source>
        <dbReference type="Proteomes" id="UP000255417"/>
    </source>
</evidence>
<dbReference type="InterPro" id="IPR010258">
    <property type="entry name" value="Conjugal_tfr_TrbG/VirB9/CagX"/>
</dbReference>
<dbReference type="AlphaFoldDB" id="A0A379DEJ9"/>
<organism evidence="4 5">
    <name type="scientific">Phocoenobacter uteri</name>
    <dbReference type="NCBI Taxonomy" id="146806"/>
    <lineage>
        <taxon>Bacteria</taxon>
        <taxon>Pseudomonadati</taxon>
        <taxon>Pseudomonadota</taxon>
        <taxon>Gammaproteobacteria</taxon>
        <taxon>Pasteurellales</taxon>
        <taxon>Pasteurellaceae</taxon>
        <taxon>Phocoenobacter</taxon>
    </lineage>
</organism>
<accession>A0A379DEJ9</accession>
<dbReference type="Pfam" id="PF03524">
    <property type="entry name" value="CagX"/>
    <property type="match status" value="1"/>
</dbReference>
<comment type="similarity">
    <text evidence="1">Belongs to the TrbG/VirB9 family.</text>
</comment>
<dbReference type="InterPro" id="IPR014142">
    <property type="entry name" value="TrbG_Ti"/>
</dbReference>